<feature type="region of interest" description="Disordered" evidence="11">
    <location>
        <begin position="111"/>
        <end position="141"/>
    </location>
</feature>
<dbReference type="GO" id="GO:0015031">
    <property type="term" value="P:protein transport"/>
    <property type="evidence" value="ECO:0007669"/>
    <property type="project" value="UniProtKB-KW"/>
</dbReference>
<evidence type="ECO:0000256" key="9">
    <source>
        <dbReference type="ARBA" id="ARBA00023136"/>
    </source>
</evidence>
<organism evidence="13 14">
    <name type="scientific">Exidia glandulosa HHB12029</name>
    <dbReference type="NCBI Taxonomy" id="1314781"/>
    <lineage>
        <taxon>Eukaryota</taxon>
        <taxon>Fungi</taxon>
        <taxon>Dikarya</taxon>
        <taxon>Basidiomycota</taxon>
        <taxon>Agaricomycotina</taxon>
        <taxon>Agaricomycetes</taxon>
        <taxon>Auriculariales</taxon>
        <taxon>Exidiaceae</taxon>
        <taxon>Exidia</taxon>
    </lineage>
</organism>
<evidence type="ECO:0000256" key="5">
    <source>
        <dbReference type="ARBA" id="ARBA00022824"/>
    </source>
</evidence>
<comment type="similarity">
    <text evidence="2">Belongs to the USE1 family.</text>
</comment>
<keyword evidence="3" id="KW-0813">Transport</keyword>
<evidence type="ECO:0000256" key="1">
    <source>
        <dbReference type="ARBA" id="ARBA00004163"/>
    </source>
</evidence>
<evidence type="ECO:0000256" key="7">
    <source>
        <dbReference type="ARBA" id="ARBA00022927"/>
    </source>
</evidence>
<name>A0A165EC11_EXIGL</name>
<dbReference type="GO" id="GO:0031201">
    <property type="term" value="C:SNARE complex"/>
    <property type="evidence" value="ECO:0007669"/>
    <property type="project" value="TreeGrafter"/>
</dbReference>
<dbReference type="EMBL" id="KV426151">
    <property type="protein sequence ID" value="KZV86565.1"/>
    <property type="molecule type" value="Genomic_DNA"/>
</dbReference>
<evidence type="ECO:0000256" key="3">
    <source>
        <dbReference type="ARBA" id="ARBA00022448"/>
    </source>
</evidence>
<evidence type="ECO:0000256" key="10">
    <source>
        <dbReference type="SAM" id="Coils"/>
    </source>
</evidence>
<dbReference type="CDD" id="cd15860">
    <property type="entry name" value="SNARE_USE1"/>
    <property type="match status" value="1"/>
</dbReference>
<dbReference type="GO" id="GO:0005789">
    <property type="term" value="C:endoplasmic reticulum membrane"/>
    <property type="evidence" value="ECO:0007669"/>
    <property type="project" value="UniProtKB-SubCell"/>
</dbReference>
<evidence type="ECO:0000256" key="12">
    <source>
        <dbReference type="SAM" id="Phobius"/>
    </source>
</evidence>
<reference evidence="13 14" key="1">
    <citation type="journal article" date="2016" name="Mol. Biol. Evol.">
        <title>Comparative Genomics of Early-Diverging Mushroom-Forming Fungi Provides Insights into the Origins of Lignocellulose Decay Capabilities.</title>
        <authorList>
            <person name="Nagy L.G."/>
            <person name="Riley R."/>
            <person name="Tritt A."/>
            <person name="Adam C."/>
            <person name="Daum C."/>
            <person name="Floudas D."/>
            <person name="Sun H."/>
            <person name="Yadav J.S."/>
            <person name="Pangilinan J."/>
            <person name="Larsson K.H."/>
            <person name="Matsuura K."/>
            <person name="Barry K."/>
            <person name="Labutti K."/>
            <person name="Kuo R."/>
            <person name="Ohm R.A."/>
            <person name="Bhattacharya S.S."/>
            <person name="Shirouzu T."/>
            <person name="Yoshinaga Y."/>
            <person name="Martin F.M."/>
            <person name="Grigoriev I.V."/>
            <person name="Hibbett D.S."/>
        </authorList>
    </citation>
    <scope>NUCLEOTIDE SEQUENCE [LARGE SCALE GENOMIC DNA]</scope>
    <source>
        <strain evidence="13 14">HHB12029</strain>
    </source>
</reference>
<keyword evidence="9 12" id="KW-0472">Membrane</keyword>
<dbReference type="InterPro" id="IPR019150">
    <property type="entry name" value="Vesicle_transport_protein_Use1"/>
</dbReference>
<dbReference type="GO" id="GO:0006890">
    <property type="term" value="P:retrograde vesicle-mediated transport, Golgi to endoplasmic reticulum"/>
    <property type="evidence" value="ECO:0007669"/>
    <property type="project" value="TreeGrafter"/>
</dbReference>
<evidence type="ECO:0000256" key="11">
    <source>
        <dbReference type="SAM" id="MobiDB-lite"/>
    </source>
</evidence>
<evidence type="ECO:0000256" key="6">
    <source>
        <dbReference type="ARBA" id="ARBA00022892"/>
    </source>
</evidence>
<evidence type="ECO:0000256" key="8">
    <source>
        <dbReference type="ARBA" id="ARBA00022989"/>
    </source>
</evidence>
<keyword evidence="8 12" id="KW-1133">Transmembrane helix</keyword>
<dbReference type="Pfam" id="PF09753">
    <property type="entry name" value="Use1"/>
    <property type="match status" value="1"/>
</dbReference>
<keyword evidence="10" id="KW-0175">Coiled coil</keyword>
<protein>
    <recommendedName>
        <fullName evidence="15">t-SNARE coiled-coil homology domain-containing protein</fullName>
    </recommendedName>
</protein>
<dbReference type="STRING" id="1314781.A0A165EC11"/>
<dbReference type="AlphaFoldDB" id="A0A165EC11"/>
<dbReference type="PANTHER" id="PTHR13050">
    <property type="entry name" value="USE1-LIKE PROTEIN"/>
    <property type="match status" value="1"/>
</dbReference>
<feature type="coiled-coil region" evidence="10">
    <location>
        <begin position="77"/>
        <end position="104"/>
    </location>
</feature>
<keyword evidence="7" id="KW-0653">Protein transport</keyword>
<dbReference type="PANTHER" id="PTHR13050:SF7">
    <property type="entry name" value="VESICLE TRANSPORT PROTEIN USE1"/>
    <property type="match status" value="1"/>
</dbReference>
<evidence type="ECO:0000313" key="14">
    <source>
        <dbReference type="Proteomes" id="UP000077266"/>
    </source>
</evidence>
<dbReference type="Proteomes" id="UP000077266">
    <property type="component" value="Unassembled WGS sequence"/>
</dbReference>
<keyword evidence="5" id="KW-0256">Endoplasmic reticulum</keyword>
<evidence type="ECO:0000256" key="4">
    <source>
        <dbReference type="ARBA" id="ARBA00022692"/>
    </source>
</evidence>
<keyword evidence="14" id="KW-1185">Reference proteome</keyword>
<gene>
    <name evidence="13" type="ORF">EXIGLDRAFT_840624</name>
</gene>
<sequence>MNVNPAHDRINLSRLVNRLQLEVEKPDDWRVSPETQRQTALHATAVGRKIAYARQLLQRVQDEDLDEPQSSSRQRFHASIAATLDRLEDDVQEVERRLAALRATAKPRPSLLASLPLPRETAPASTPSAQTEPAATLIPSDGGIEKDVLPSSPPHDIDEPLALLPPATTSSSKAHITTPTTLLPSTTPAFLSTSLQTQDALGAELARMATQLRRNAEHFSGALANDKSVLDGAETKLEENLGGMVAQRERLRDYSYKGRSTTWLVFISVIVVIISWIFMLFLIRFTR</sequence>
<feature type="compositionally biased region" description="Polar residues" evidence="11">
    <location>
        <begin position="123"/>
        <end position="133"/>
    </location>
</feature>
<proteinExistence type="inferred from homology"/>
<evidence type="ECO:0008006" key="15">
    <source>
        <dbReference type="Google" id="ProtNLM"/>
    </source>
</evidence>
<evidence type="ECO:0000256" key="2">
    <source>
        <dbReference type="ARBA" id="ARBA00007891"/>
    </source>
</evidence>
<dbReference type="GO" id="GO:0005484">
    <property type="term" value="F:SNAP receptor activity"/>
    <property type="evidence" value="ECO:0007669"/>
    <property type="project" value="TreeGrafter"/>
</dbReference>
<comment type="subcellular location">
    <subcellularLocation>
        <location evidence="1">Endoplasmic reticulum membrane</location>
        <topology evidence="1">Single-pass type IV membrane protein</topology>
    </subcellularLocation>
</comment>
<evidence type="ECO:0000313" key="13">
    <source>
        <dbReference type="EMBL" id="KZV86565.1"/>
    </source>
</evidence>
<dbReference type="OrthoDB" id="4506189at2759"/>
<feature type="transmembrane region" description="Helical" evidence="12">
    <location>
        <begin position="263"/>
        <end position="283"/>
    </location>
</feature>
<accession>A0A165EC11</accession>
<dbReference type="InParanoid" id="A0A165EC11"/>
<keyword evidence="4 12" id="KW-0812">Transmembrane</keyword>
<keyword evidence="6" id="KW-0931">ER-Golgi transport</keyword>